<evidence type="ECO:0000313" key="6">
    <source>
        <dbReference type="EMBL" id="RNE59107.1"/>
    </source>
</evidence>
<dbReference type="Pfam" id="PF01938">
    <property type="entry name" value="TRAM"/>
    <property type="match status" value="1"/>
</dbReference>
<dbReference type="Proteomes" id="UP000279859">
    <property type="component" value="Unassembled WGS sequence"/>
</dbReference>
<dbReference type="InterPro" id="IPR002792">
    <property type="entry name" value="TRAM_dom"/>
</dbReference>
<dbReference type="InterPro" id="IPR012340">
    <property type="entry name" value="NA-bd_OB-fold"/>
</dbReference>
<gene>
    <name evidence="6" type="ORF">EEJ31_11375</name>
</gene>
<feature type="domain" description="TRAM" evidence="5">
    <location>
        <begin position="13"/>
        <end position="72"/>
    </location>
</feature>
<evidence type="ECO:0000256" key="3">
    <source>
        <dbReference type="ARBA" id="ARBA00022691"/>
    </source>
</evidence>
<protein>
    <submittedName>
        <fullName evidence="6">Class I SAM-dependent RNA methyltransferase</fullName>
    </submittedName>
</protein>
<dbReference type="Gene3D" id="3.40.50.150">
    <property type="entry name" value="Vaccinia Virus protein VP39"/>
    <property type="match status" value="1"/>
</dbReference>
<dbReference type="InterPro" id="IPR029063">
    <property type="entry name" value="SAM-dependent_MTases_sf"/>
</dbReference>
<keyword evidence="3 4" id="KW-0949">S-adenosyl-L-methionine</keyword>
<evidence type="ECO:0000256" key="1">
    <source>
        <dbReference type="ARBA" id="ARBA00022603"/>
    </source>
</evidence>
<sequence length="435" mass="46317">MATRTHTPGPQGDGPVGSELELDVTNVAHGGIFVARHEGRVVFVSDTLPGERVRARLTDAGHKSFWRAETVEVLEAAPERQPHIWSAAAVERAPEERAGGAEFGHIELAHQRELKRQVLADALHRMAGIDTDAVVEPVPVGLNASPGDELDGTGWRTRVSLHVAADGTVGPYSARSHTVVPVDDLPLAERAVEAAAPLDALFPGAASVDLVAPSEGDVQVLVVERDARGKPRRMPPKLIRERVGDREFQLDVSGFWQVHSRAAETLYGAVQNAIDADAFDPRASNLDLYGGVGLLAAAVGDRFGPTVRITSVEGDARATDSAAENLTDWVGANAQTDRVDRFLQRTLAESSEAELSRLAAGTVVLDPPRSGAGRAVVDQLGALGPAQVVYVACDPVALARDVALFAGHGYQLRSLRAFDLFPNTHHVEAVALLTR</sequence>
<dbReference type="GO" id="GO:0070041">
    <property type="term" value="F:rRNA (uridine-C5-)-methyltransferase activity"/>
    <property type="evidence" value="ECO:0007669"/>
    <property type="project" value="TreeGrafter"/>
</dbReference>
<comment type="similarity">
    <text evidence="4">Belongs to the class I-like SAM-binding methyltransferase superfamily. RNA M5U methyltransferase family.</text>
</comment>
<keyword evidence="2 4" id="KW-0808">Transferase</keyword>
<dbReference type="Pfam" id="PF05958">
    <property type="entry name" value="tRNA_U5-meth_tr"/>
    <property type="match status" value="1"/>
</dbReference>
<dbReference type="AlphaFoldDB" id="A0A3M8L0P0"/>
<dbReference type="InterPro" id="IPR010280">
    <property type="entry name" value="U5_MeTrfase_fam"/>
</dbReference>
<dbReference type="GO" id="GO:0070475">
    <property type="term" value="P:rRNA base methylation"/>
    <property type="evidence" value="ECO:0007669"/>
    <property type="project" value="TreeGrafter"/>
</dbReference>
<accession>A0A3M8L0P0</accession>
<dbReference type="Gene3D" id="2.40.50.140">
    <property type="entry name" value="Nucleic acid-binding proteins"/>
    <property type="match status" value="1"/>
</dbReference>
<evidence type="ECO:0000256" key="2">
    <source>
        <dbReference type="ARBA" id="ARBA00022679"/>
    </source>
</evidence>
<proteinExistence type="inferred from homology"/>
<reference evidence="6 7" key="1">
    <citation type="submission" date="2018-11" db="EMBL/GenBank/DDBJ databases">
        <title>Cryobacterium sp. nov., isolated from rhizosphere soil of lettuce.</title>
        <authorList>
            <person name="Wang Y."/>
        </authorList>
    </citation>
    <scope>NUCLEOTIDE SEQUENCE [LARGE SCALE GENOMIC DNA]</scope>
    <source>
        <strain evidence="6 7">NEAU-85</strain>
    </source>
</reference>
<feature type="binding site" evidence="4">
    <location>
        <position position="366"/>
    </location>
    <ligand>
        <name>S-adenosyl-L-methionine</name>
        <dbReference type="ChEBI" id="CHEBI:59789"/>
    </ligand>
</feature>
<dbReference type="PROSITE" id="PS51687">
    <property type="entry name" value="SAM_MT_RNA_M5U"/>
    <property type="match status" value="1"/>
</dbReference>
<dbReference type="SUPFAM" id="SSF50249">
    <property type="entry name" value="Nucleic acid-binding proteins"/>
    <property type="match status" value="1"/>
</dbReference>
<dbReference type="PANTHER" id="PTHR11061">
    <property type="entry name" value="RNA M5U METHYLTRANSFERASE"/>
    <property type="match status" value="1"/>
</dbReference>
<keyword evidence="1 4" id="KW-0489">Methyltransferase</keyword>
<feature type="binding site" evidence="4">
    <location>
        <position position="313"/>
    </location>
    <ligand>
        <name>S-adenosyl-L-methionine</name>
        <dbReference type="ChEBI" id="CHEBI:59789"/>
    </ligand>
</feature>
<comment type="caution">
    <text evidence="6">The sequence shown here is derived from an EMBL/GenBank/DDBJ whole genome shotgun (WGS) entry which is preliminary data.</text>
</comment>
<feature type="binding site" evidence="4">
    <location>
        <position position="257"/>
    </location>
    <ligand>
        <name>S-adenosyl-L-methionine</name>
        <dbReference type="ChEBI" id="CHEBI:59789"/>
    </ligand>
</feature>
<evidence type="ECO:0000256" key="4">
    <source>
        <dbReference type="PROSITE-ProRule" id="PRU01024"/>
    </source>
</evidence>
<dbReference type="PANTHER" id="PTHR11061:SF30">
    <property type="entry name" value="TRNA (URACIL(54)-C(5))-METHYLTRANSFERASE"/>
    <property type="match status" value="1"/>
</dbReference>
<feature type="active site" description="Nucleophile" evidence="4">
    <location>
        <position position="393"/>
    </location>
</feature>
<evidence type="ECO:0000259" key="5">
    <source>
        <dbReference type="PROSITE" id="PS50926"/>
    </source>
</evidence>
<evidence type="ECO:0000313" key="7">
    <source>
        <dbReference type="Proteomes" id="UP000279859"/>
    </source>
</evidence>
<dbReference type="RefSeq" id="WP_123046407.1">
    <property type="nucleotide sequence ID" value="NZ_RDSR01000020.1"/>
</dbReference>
<dbReference type="SUPFAM" id="SSF53335">
    <property type="entry name" value="S-adenosyl-L-methionine-dependent methyltransferases"/>
    <property type="match status" value="1"/>
</dbReference>
<feature type="binding site" evidence="4">
    <location>
        <position position="289"/>
    </location>
    <ligand>
        <name>S-adenosyl-L-methionine</name>
        <dbReference type="ChEBI" id="CHEBI:59789"/>
    </ligand>
</feature>
<keyword evidence="7" id="KW-1185">Reference proteome</keyword>
<organism evidence="6 7">
    <name type="scientific">Cryobacterium tepidiphilum</name>
    <dbReference type="NCBI Taxonomy" id="2486026"/>
    <lineage>
        <taxon>Bacteria</taxon>
        <taxon>Bacillati</taxon>
        <taxon>Actinomycetota</taxon>
        <taxon>Actinomycetes</taxon>
        <taxon>Micrococcales</taxon>
        <taxon>Microbacteriaceae</taxon>
        <taxon>Cryobacterium</taxon>
    </lineage>
</organism>
<name>A0A3M8L0P0_9MICO</name>
<dbReference type="PROSITE" id="PS50926">
    <property type="entry name" value="TRAM"/>
    <property type="match status" value="1"/>
</dbReference>
<dbReference type="OrthoDB" id="9804590at2"/>
<dbReference type="EMBL" id="RDSR01000020">
    <property type="protein sequence ID" value="RNE59107.1"/>
    <property type="molecule type" value="Genomic_DNA"/>
</dbReference>